<comment type="caution">
    <text evidence="2">The sequence shown here is derived from an EMBL/GenBank/DDBJ whole genome shotgun (WGS) entry which is preliminary data.</text>
</comment>
<keyword evidence="1" id="KW-0812">Transmembrane</keyword>
<dbReference type="AlphaFoldDB" id="A0A7X3LUI0"/>
<evidence type="ECO:0000313" key="3">
    <source>
        <dbReference type="Proteomes" id="UP000433101"/>
    </source>
</evidence>
<accession>A0A7X3LUI0</accession>
<keyword evidence="1" id="KW-0472">Membrane</keyword>
<feature type="transmembrane region" description="Helical" evidence="1">
    <location>
        <begin position="82"/>
        <end position="102"/>
    </location>
</feature>
<feature type="transmembrane region" description="Helical" evidence="1">
    <location>
        <begin position="15"/>
        <end position="33"/>
    </location>
</feature>
<sequence length="159" mass="17584">MTIDERITSLWARRIALLLLRVTTGFLLVWFGLNKVVSGSAPLAVRRSFEIDGALQTAVGLAAGVGEVLVGALCVLGLWRRLVLPVQAVINGSTAVMVWWAILDPFRWYITGVDRIVFNSHVFYPTSITFAACLLLIAFREQDTLALDTLRAKRRLEAA</sequence>
<proteinExistence type="predicted"/>
<keyword evidence="3" id="KW-1185">Reference proteome</keyword>
<dbReference type="EMBL" id="WUMV01000003">
    <property type="protein sequence ID" value="MXN65361.1"/>
    <property type="molecule type" value="Genomic_DNA"/>
</dbReference>
<organism evidence="2 3">
    <name type="scientific">Stappia sediminis</name>
    <dbReference type="NCBI Taxonomy" id="2692190"/>
    <lineage>
        <taxon>Bacteria</taxon>
        <taxon>Pseudomonadati</taxon>
        <taxon>Pseudomonadota</taxon>
        <taxon>Alphaproteobacteria</taxon>
        <taxon>Hyphomicrobiales</taxon>
        <taxon>Stappiaceae</taxon>
        <taxon>Stappia</taxon>
    </lineage>
</organism>
<reference evidence="2 3" key="1">
    <citation type="submission" date="2019-12" db="EMBL/GenBank/DDBJ databases">
        <authorList>
            <person name="Li M."/>
        </authorList>
    </citation>
    <scope>NUCLEOTIDE SEQUENCE [LARGE SCALE GENOMIC DNA]</scope>
    <source>
        <strain evidence="2 3">GBMRC 2046</strain>
    </source>
</reference>
<dbReference type="RefSeq" id="WP_160775549.1">
    <property type="nucleotide sequence ID" value="NZ_WUMV01000003.1"/>
</dbReference>
<evidence type="ECO:0000256" key="1">
    <source>
        <dbReference type="SAM" id="Phobius"/>
    </source>
</evidence>
<evidence type="ECO:0000313" key="2">
    <source>
        <dbReference type="EMBL" id="MXN65361.1"/>
    </source>
</evidence>
<keyword evidence="1" id="KW-1133">Transmembrane helix</keyword>
<gene>
    <name evidence="2" type="ORF">GR183_10655</name>
</gene>
<feature type="transmembrane region" description="Helical" evidence="1">
    <location>
        <begin position="122"/>
        <end position="139"/>
    </location>
</feature>
<protein>
    <submittedName>
        <fullName evidence="2">DoxX family membrane protein</fullName>
    </submittedName>
</protein>
<feature type="transmembrane region" description="Helical" evidence="1">
    <location>
        <begin position="53"/>
        <end position="75"/>
    </location>
</feature>
<dbReference type="Proteomes" id="UP000433101">
    <property type="component" value="Unassembled WGS sequence"/>
</dbReference>
<name>A0A7X3LUI0_9HYPH</name>